<dbReference type="Proteomes" id="UP000007799">
    <property type="component" value="Unassembled WGS sequence"/>
</dbReference>
<feature type="region of interest" description="Disordered" evidence="1">
    <location>
        <begin position="192"/>
        <end position="224"/>
    </location>
</feature>
<gene>
    <name evidence="3" type="ORF">PTSG_00264</name>
</gene>
<dbReference type="CDD" id="cd00934">
    <property type="entry name" value="PTB"/>
    <property type="match status" value="1"/>
</dbReference>
<feature type="region of interest" description="Disordered" evidence="1">
    <location>
        <begin position="251"/>
        <end position="285"/>
    </location>
</feature>
<sequence>MATEVQYQGFVYIKSDKENQRAPGLSEVRKAAQLLEKPKKAQDVHPLFCRGFDTKLNLSVSQEGIIVTVPKDGEDLVVMDHPMHKVVFVVSVKKTVYVVAKHDLRGKGVMFKCHGFKVKSTAVAKQLAQEIAVTCNQVFKKLRQTRMFVRSQSTTKQPSVSAEGVPLRNKTDPDTRALKRLIAQTRISVTQGADHVDDVSDKDEEEAETMLCGPEPSVPAEAEEGGADFSVVDEIIRQLQMSILAVDAAIEQRGEAPSSSQQQQQQQQHEHGAEEDEEDEEVAEVEAEDIDFEEFSDDFARMTLYLHGDTVRNRPMPKYAEVTLDSDLFDLTSIV</sequence>
<feature type="compositionally biased region" description="Acidic residues" evidence="1">
    <location>
        <begin position="273"/>
        <end position="285"/>
    </location>
</feature>
<dbReference type="OMA" id="VYVVAKH"/>
<feature type="region of interest" description="Disordered" evidence="1">
    <location>
        <begin position="150"/>
        <end position="172"/>
    </location>
</feature>
<proteinExistence type="predicted"/>
<dbReference type="InterPro" id="IPR006020">
    <property type="entry name" value="PTB/PI_dom"/>
</dbReference>
<evidence type="ECO:0000256" key="1">
    <source>
        <dbReference type="SAM" id="MobiDB-lite"/>
    </source>
</evidence>
<dbReference type="AlphaFoldDB" id="F2TVZ7"/>
<keyword evidence="4" id="KW-1185">Reference proteome</keyword>
<dbReference type="Pfam" id="PF00640">
    <property type="entry name" value="PID"/>
    <property type="match status" value="1"/>
</dbReference>
<dbReference type="PROSITE" id="PS01179">
    <property type="entry name" value="PID"/>
    <property type="match status" value="1"/>
</dbReference>
<dbReference type="InParanoid" id="F2TVZ7"/>
<organism evidence="4">
    <name type="scientific">Salpingoeca rosetta (strain ATCC 50818 / BSB-021)</name>
    <dbReference type="NCBI Taxonomy" id="946362"/>
    <lineage>
        <taxon>Eukaryota</taxon>
        <taxon>Choanoflagellata</taxon>
        <taxon>Craspedida</taxon>
        <taxon>Salpingoecidae</taxon>
        <taxon>Salpingoeca</taxon>
    </lineage>
</organism>
<dbReference type="RefSeq" id="XP_004998814.1">
    <property type="nucleotide sequence ID" value="XM_004998757.1"/>
</dbReference>
<dbReference type="GeneID" id="16067789"/>
<accession>F2TVZ7</accession>
<dbReference type="EMBL" id="GL832955">
    <property type="protein sequence ID" value="EGD72243.1"/>
    <property type="molecule type" value="Genomic_DNA"/>
</dbReference>
<dbReference type="OrthoDB" id="10602962at2759"/>
<dbReference type="SUPFAM" id="SSF50729">
    <property type="entry name" value="PH domain-like"/>
    <property type="match status" value="1"/>
</dbReference>
<feature type="domain" description="PID" evidence="2">
    <location>
        <begin position="77"/>
        <end position="139"/>
    </location>
</feature>
<evidence type="ECO:0000313" key="3">
    <source>
        <dbReference type="EMBL" id="EGD72243.1"/>
    </source>
</evidence>
<dbReference type="Gene3D" id="2.30.29.30">
    <property type="entry name" value="Pleckstrin-homology domain (PH domain)/Phosphotyrosine-binding domain (PTB)"/>
    <property type="match status" value="1"/>
</dbReference>
<evidence type="ECO:0000259" key="2">
    <source>
        <dbReference type="PROSITE" id="PS01179"/>
    </source>
</evidence>
<dbReference type="InterPro" id="IPR011993">
    <property type="entry name" value="PH-like_dom_sf"/>
</dbReference>
<feature type="compositionally biased region" description="Polar residues" evidence="1">
    <location>
        <begin position="150"/>
        <end position="160"/>
    </location>
</feature>
<evidence type="ECO:0000313" key="4">
    <source>
        <dbReference type="Proteomes" id="UP000007799"/>
    </source>
</evidence>
<dbReference type="KEGG" id="sre:PTSG_00264"/>
<name>F2TVZ7_SALR5</name>
<protein>
    <recommendedName>
        <fullName evidence="2">PID domain-containing protein</fullName>
    </recommendedName>
</protein>
<reference evidence="3" key="1">
    <citation type="submission" date="2009-08" db="EMBL/GenBank/DDBJ databases">
        <title>Annotation of Salpingoeca rosetta.</title>
        <authorList>
            <consortium name="The Broad Institute Genome Sequencing Platform"/>
            <person name="Russ C."/>
            <person name="Cuomo C."/>
            <person name="Burger G."/>
            <person name="Gray M.W."/>
            <person name="Holland P.W.H."/>
            <person name="King N."/>
            <person name="Lang F.B.F."/>
            <person name="Roger A.J."/>
            <person name="Ruiz-Trillo I."/>
            <person name="Young S.K."/>
            <person name="Zeng Q."/>
            <person name="Gargeya S."/>
            <person name="Alvarado L."/>
            <person name="Berlin A."/>
            <person name="Chapman S.B."/>
            <person name="Chen Z."/>
            <person name="Freedman E."/>
            <person name="Gellesch M."/>
            <person name="Goldberg J."/>
            <person name="Griggs A."/>
            <person name="Gujja S."/>
            <person name="Heilman E."/>
            <person name="Heiman D."/>
            <person name="Howarth C."/>
            <person name="Mehta T."/>
            <person name="Neiman D."/>
            <person name="Pearson M."/>
            <person name="Roberts A."/>
            <person name="Saif S."/>
            <person name="Shea T."/>
            <person name="Shenoy N."/>
            <person name="Sisk P."/>
            <person name="Stolte C."/>
            <person name="Sykes S."/>
            <person name="White J."/>
            <person name="Yandava C."/>
            <person name="Haas B."/>
            <person name="Nusbaum C."/>
            <person name="Birren B."/>
        </authorList>
    </citation>
    <scope>NUCLEOTIDE SEQUENCE [LARGE SCALE GENOMIC DNA]</scope>
    <source>
        <strain evidence="3">ATCC 50818</strain>
    </source>
</reference>